<keyword evidence="14" id="KW-1185">Reference proteome</keyword>
<keyword evidence="3 12" id="KW-0136">Cellulose degradation</keyword>
<keyword evidence="1 12" id="KW-0732">Signal</keyword>
<dbReference type="GO" id="GO:0004553">
    <property type="term" value="F:hydrolase activity, hydrolyzing O-glycosyl compounds"/>
    <property type="evidence" value="ECO:0007669"/>
    <property type="project" value="InterPro"/>
</dbReference>
<organism evidence="13 14">
    <name type="scientific">Claviceps pusilla</name>
    <dbReference type="NCBI Taxonomy" id="123648"/>
    <lineage>
        <taxon>Eukaryota</taxon>
        <taxon>Fungi</taxon>
        <taxon>Dikarya</taxon>
        <taxon>Ascomycota</taxon>
        <taxon>Pezizomycotina</taxon>
        <taxon>Sordariomycetes</taxon>
        <taxon>Hypocreomycetidae</taxon>
        <taxon>Hypocreales</taxon>
        <taxon>Clavicipitaceae</taxon>
        <taxon>Claviceps</taxon>
    </lineage>
</organism>
<dbReference type="Pfam" id="PF01341">
    <property type="entry name" value="Glyco_hydro_6"/>
    <property type="match status" value="1"/>
</dbReference>
<dbReference type="PRINTS" id="PR00733">
    <property type="entry name" value="GLHYDRLASE6"/>
</dbReference>
<dbReference type="EC" id="3.2.1.-" evidence="12"/>
<evidence type="ECO:0000256" key="12">
    <source>
        <dbReference type="RuleBase" id="RU361186"/>
    </source>
</evidence>
<feature type="signal peptide" evidence="12">
    <location>
        <begin position="1"/>
        <end position="35"/>
    </location>
</feature>
<dbReference type="EMBL" id="SRPW01000740">
    <property type="protein sequence ID" value="KAG6012446.1"/>
    <property type="molecule type" value="Genomic_DNA"/>
</dbReference>
<evidence type="ECO:0000256" key="1">
    <source>
        <dbReference type="ARBA" id="ARBA00022729"/>
    </source>
</evidence>
<dbReference type="PANTHER" id="PTHR34876:SF4">
    <property type="entry name" value="1,4-BETA-D-GLUCAN CELLOBIOHYDROLASE C-RELATED"/>
    <property type="match status" value="1"/>
</dbReference>
<evidence type="ECO:0000256" key="11">
    <source>
        <dbReference type="PROSITE-ProRule" id="PRU10056"/>
    </source>
</evidence>
<feature type="active site" evidence="11">
    <location>
        <position position="237"/>
    </location>
</feature>
<dbReference type="OrthoDB" id="64893at2759"/>
<keyword evidence="4" id="KW-1015">Disulfide bond</keyword>
<dbReference type="SUPFAM" id="SSF51989">
    <property type="entry name" value="Glycosyl hydrolases family 6, cellulases"/>
    <property type="match status" value="1"/>
</dbReference>
<reference evidence="13" key="1">
    <citation type="journal article" date="2020" name="bioRxiv">
        <title>Whole genome comparisons of ergot fungi reveals the divergence and evolution of species within the genus Claviceps are the result of varying mechanisms driving genome evolution and host range expansion.</title>
        <authorList>
            <person name="Wyka S.A."/>
            <person name="Mondo S.J."/>
            <person name="Liu M."/>
            <person name="Dettman J."/>
            <person name="Nalam V."/>
            <person name="Broders K.D."/>
        </authorList>
    </citation>
    <scope>NUCLEOTIDE SEQUENCE</scope>
    <source>
        <strain evidence="13">CCC 602</strain>
    </source>
</reference>
<keyword evidence="6 12" id="KW-0119">Carbohydrate metabolism</keyword>
<feature type="binding site" evidence="10">
    <location>
        <position position="331"/>
    </location>
    <ligand>
        <name>substrate</name>
    </ligand>
</feature>
<feature type="active site" description="Proton acceptor" evidence="9">
    <location>
        <position position="463"/>
    </location>
</feature>
<keyword evidence="8 12" id="KW-0624">Polysaccharide degradation</keyword>
<dbReference type="Proteomes" id="UP000748025">
    <property type="component" value="Unassembled WGS sequence"/>
</dbReference>
<keyword evidence="5" id="KW-0325">Glycoprotein</keyword>
<dbReference type="Gene3D" id="3.20.20.40">
    <property type="entry name" value="1, 4-beta cellobiohydrolase"/>
    <property type="match status" value="1"/>
</dbReference>
<feature type="binding site" evidence="10">
    <location>
        <position position="461"/>
    </location>
    <ligand>
        <name>substrate</name>
    </ligand>
</feature>
<feature type="active site" description="Proton donor" evidence="9">
    <location>
        <position position="283"/>
    </location>
</feature>
<evidence type="ECO:0000313" key="14">
    <source>
        <dbReference type="Proteomes" id="UP000748025"/>
    </source>
</evidence>
<evidence type="ECO:0000256" key="6">
    <source>
        <dbReference type="ARBA" id="ARBA00023277"/>
    </source>
</evidence>
<evidence type="ECO:0000256" key="2">
    <source>
        <dbReference type="ARBA" id="ARBA00022801"/>
    </source>
</evidence>
<dbReference type="InterPro" id="IPR001524">
    <property type="entry name" value="Glyco_hydro_6_CS"/>
</dbReference>
<comment type="similarity">
    <text evidence="12">Belongs to the glycosyl hydrolase family 6.</text>
</comment>
<feature type="chain" id="PRO_5040538257" description="Glucanase" evidence="12">
    <location>
        <begin position="36"/>
        <end position="509"/>
    </location>
</feature>
<gene>
    <name evidence="13" type="primary">CBH2</name>
    <name evidence="13" type="ORF">E4U43_007796</name>
</gene>
<evidence type="ECO:0000256" key="7">
    <source>
        <dbReference type="ARBA" id="ARBA00023295"/>
    </source>
</evidence>
<keyword evidence="2 12" id="KW-0378">Hydrolase</keyword>
<evidence type="ECO:0000256" key="5">
    <source>
        <dbReference type="ARBA" id="ARBA00023180"/>
    </source>
</evidence>
<dbReference type="InterPro" id="IPR036434">
    <property type="entry name" value="Beta_cellobiohydrolase_sf"/>
</dbReference>
<dbReference type="InterPro" id="IPR016288">
    <property type="entry name" value="Beta_cellobiohydrolase"/>
</dbReference>
<evidence type="ECO:0000313" key="13">
    <source>
        <dbReference type="EMBL" id="KAG6012446.1"/>
    </source>
</evidence>
<accession>A0A9P7NDX0</accession>
<protein>
    <recommendedName>
        <fullName evidence="12">Glucanase</fullName>
        <ecNumber evidence="12">3.2.1.-</ecNumber>
    </recommendedName>
</protein>
<evidence type="ECO:0000256" key="9">
    <source>
        <dbReference type="PIRSR" id="PIRSR001100-1"/>
    </source>
</evidence>
<evidence type="ECO:0000256" key="10">
    <source>
        <dbReference type="PIRSR" id="PIRSR001100-2"/>
    </source>
</evidence>
<evidence type="ECO:0000256" key="8">
    <source>
        <dbReference type="ARBA" id="ARBA00023326"/>
    </source>
</evidence>
<feature type="binding site" evidence="10">
    <location>
        <position position="429"/>
    </location>
    <ligand>
        <name>substrate</name>
    </ligand>
</feature>
<dbReference type="AlphaFoldDB" id="A0A9P7NDX0"/>
<evidence type="ECO:0000256" key="3">
    <source>
        <dbReference type="ARBA" id="ARBA00023001"/>
    </source>
</evidence>
<evidence type="ECO:0000256" key="4">
    <source>
        <dbReference type="ARBA" id="ARBA00023157"/>
    </source>
</evidence>
<proteinExistence type="inferred from homology"/>
<dbReference type="PANTHER" id="PTHR34876">
    <property type="match status" value="1"/>
</dbReference>
<dbReference type="FunFam" id="3.20.20.40:FF:000001">
    <property type="entry name" value="Glucanase"/>
    <property type="match status" value="1"/>
</dbReference>
<feature type="binding site" evidence="10">
    <location>
        <position position="367"/>
    </location>
    <ligand>
        <name>substrate</name>
    </ligand>
</feature>
<feature type="binding site" evidence="10">
    <location>
        <position position="199"/>
    </location>
    <ligand>
        <name>substrate</name>
    </ligand>
</feature>
<sequence length="509" mass="53838">MSIKGSVETPNLPGLIRRILAGLIVLATLAASAPAEKKCLCAGFCSCVVQNPWYSQCIPGAQTSNCSHPTASISSSYSVTSSKASVTSAVRTSVTHSVASCNTPLITNSVTSSVHTSVTNSATASVCSSTTAAATTTTCAPPTKSGTATWKGNPYSGVDLWPNPVYASAINNLAVPKLTGATATAAAKVAEVPAFFWLDTLSKTPDMEKILADIRAANMKGGNYAGQFVVYDLPDRDCAAAASNGEYSVADGGVAKYKKYIDAIRKIVLAYADVRIFLVIEPDSLANMVTNLHVEKCAHAKSAYLEGVGYALRQLNLPNVAMYLDAGNAGWLGWPANQVPAAKLFAEVYKNAGSPHSLRGLVTNVANFDAWDIASPPPYTKGNDIYDEKLYIHALSPLLELHGWAGARFITDQGRSGRQPTGQRAWGDWCNPKGTGFGRRPSADTGDALLDAFVWVKPGGESDGTSDKNAVRYDFHCGSADALRPAPEAGSWFQAYFVQLLKNANPSFM</sequence>
<dbReference type="PROSITE" id="PS00655">
    <property type="entry name" value="GLYCOSYL_HYDROL_F6_1"/>
    <property type="match status" value="1"/>
</dbReference>
<comment type="caution">
    <text evidence="13">The sequence shown here is derived from an EMBL/GenBank/DDBJ whole genome shotgun (WGS) entry which is preliminary data.</text>
</comment>
<dbReference type="GO" id="GO:0030245">
    <property type="term" value="P:cellulose catabolic process"/>
    <property type="evidence" value="ECO:0007669"/>
    <property type="project" value="UniProtKB-KW"/>
</dbReference>
<keyword evidence="7 12" id="KW-0326">Glycosidase</keyword>
<dbReference type="PIRSF" id="PIRSF001100">
    <property type="entry name" value="Beta_cellobiohydrolase"/>
    <property type="match status" value="1"/>
</dbReference>
<feature type="binding site" evidence="10">
    <location>
        <position position="197"/>
    </location>
    <ligand>
        <name>substrate</name>
    </ligand>
</feature>
<feature type="binding site" evidence="10">
    <location>
        <position position="457"/>
    </location>
    <ligand>
        <name>substrate</name>
    </ligand>
</feature>
<name>A0A9P7NDX0_9HYPO</name>